<protein>
    <submittedName>
        <fullName evidence="1">Uncharacterized protein</fullName>
    </submittedName>
</protein>
<gene>
    <name evidence="1" type="ORF">KUTeg_023809</name>
</gene>
<dbReference type="EMBL" id="JARBDR010000921">
    <property type="protein sequence ID" value="KAJ8299749.1"/>
    <property type="molecule type" value="Genomic_DNA"/>
</dbReference>
<comment type="caution">
    <text evidence="1">The sequence shown here is derived from an EMBL/GenBank/DDBJ whole genome shotgun (WGS) entry which is preliminary data.</text>
</comment>
<accession>A0ABQ9E2Q9</accession>
<evidence type="ECO:0000313" key="1">
    <source>
        <dbReference type="EMBL" id="KAJ8299749.1"/>
    </source>
</evidence>
<name>A0ABQ9E2Q9_TEGGR</name>
<keyword evidence="2" id="KW-1185">Reference proteome</keyword>
<proteinExistence type="predicted"/>
<reference evidence="1 2" key="1">
    <citation type="submission" date="2022-12" db="EMBL/GenBank/DDBJ databases">
        <title>Chromosome-level genome of Tegillarca granosa.</title>
        <authorList>
            <person name="Kim J."/>
        </authorList>
    </citation>
    <scope>NUCLEOTIDE SEQUENCE [LARGE SCALE GENOMIC DNA]</scope>
    <source>
        <strain evidence="1">Teg-2019</strain>
        <tissue evidence="1">Adductor muscle</tissue>
    </source>
</reference>
<organism evidence="1 2">
    <name type="scientific">Tegillarca granosa</name>
    <name type="common">Malaysian cockle</name>
    <name type="synonym">Anadara granosa</name>
    <dbReference type="NCBI Taxonomy" id="220873"/>
    <lineage>
        <taxon>Eukaryota</taxon>
        <taxon>Metazoa</taxon>
        <taxon>Spiralia</taxon>
        <taxon>Lophotrochozoa</taxon>
        <taxon>Mollusca</taxon>
        <taxon>Bivalvia</taxon>
        <taxon>Autobranchia</taxon>
        <taxon>Pteriomorphia</taxon>
        <taxon>Arcoida</taxon>
        <taxon>Arcoidea</taxon>
        <taxon>Arcidae</taxon>
        <taxon>Tegillarca</taxon>
    </lineage>
</organism>
<dbReference type="Proteomes" id="UP001217089">
    <property type="component" value="Unassembled WGS sequence"/>
</dbReference>
<evidence type="ECO:0000313" key="2">
    <source>
        <dbReference type="Proteomes" id="UP001217089"/>
    </source>
</evidence>
<sequence length="128" mass="15418">MQGRAIKAVVVTYIYQISKLKSVIKNKKINKACTYKFSTSKSLKFFRNEECANYFFLTKWLPLIFKYLGSLFHNRGSAIQLIYYYQYFLLKRPLVGKERLENKNKKLIIKDILLAIWHIYFILHDFEF</sequence>